<evidence type="ECO:0000313" key="12">
    <source>
        <dbReference type="Proteomes" id="UP000319731"/>
    </source>
</evidence>
<comment type="subcellular location">
    <subcellularLocation>
        <location evidence="1">Membrane</location>
        <topology evidence="1">Multi-pass membrane protein</topology>
    </subcellularLocation>
</comment>
<organism evidence="11 12">
    <name type="scientific">Synchytrium microbalum</name>
    <dbReference type="NCBI Taxonomy" id="1806994"/>
    <lineage>
        <taxon>Eukaryota</taxon>
        <taxon>Fungi</taxon>
        <taxon>Fungi incertae sedis</taxon>
        <taxon>Chytridiomycota</taxon>
        <taxon>Chytridiomycota incertae sedis</taxon>
        <taxon>Chytridiomycetes</taxon>
        <taxon>Synchytriales</taxon>
        <taxon>Synchytriaceae</taxon>
        <taxon>Synchytrium</taxon>
    </lineage>
</organism>
<proteinExistence type="predicted"/>
<dbReference type="CDD" id="cd03263">
    <property type="entry name" value="ABC_subfamily_A"/>
    <property type="match status" value="1"/>
</dbReference>
<keyword evidence="7 9" id="KW-0472">Membrane</keyword>
<keyword evidence="2" id="KW-0813">Transport</keyword>
<dbReference type="Pfam" id="PF12698">
    <property type="entry name" value="ABC2_membrane_3"/>
    <property type="match status" value="1"/>
</dbReference>
<dbReference type="FunFam" id="3.40.50.300:FF:000665">
    <property type="entry name" value="ABC transporter A family member 2"/>
    <property type="match status" value="1"/>
</dbReference>
<dbReference type="InterPro" id="IPR013525">
    <property type="entry name" value="ABC2_TM"/>
</dbReference>
<dbReference type="GO" id="GO:0005319">
    <property type="term" value="F:lipid transporter activity"/>
    <property type="evidence" value="ECO:0007669"/>
    <property type="project" value="TreeGrafter"/>
</dbReference>
<evidence type="ECO:0000256" key="3">
    <source>
        <dbReference type="ARBA" id="ARBA00022692"/>
    </source>
</evidence>
<protein>
    <recommendedName>
        <fullName evidence="10">ABC transporter domain-containing protein</fullName>
    </recommendedName>
</protein>
<comment type="caution">
    <text evidence="11">The sequence shown here is derived from an EMBL/GenBank/DDBJ whole genome shotgun (WGS) entry which is preliminary data.</text>
</comment>
<feature type="transmembrane region" description="Helical" evidence="9">
    <location>
        <begin position="454"/>
        <end position="472"/>
    </location>
</feature>
<evidence type="ECO:0000256" key="2">
    <source>
        <dbReference type="ARBA" id="ARBA00022448"/>
    </source>
</evidence>
<feature type="transmembrane region" description="Helical" evidence="9">
    <location>
        <begin position="349"/>
        <end position="376"/>
    </location>
</feature>
<feature type="transmembrane region" description="Helical" evidence="9">
    <location>
        <begin position="418"/>
        <end position="448"/>
    </location>
</feature>
<keyword evidence="4" id="KW-0547">Nucleotide-binding</keyword>
<dbReference type="STRING" id="1806994.A0A507C3I1"/>
<dbReference type="OrthoDB" id="8061355at2759"/>
<sequence length="944" mass="104583">MADVKPHMEKLPPQENAMALSSTTVKDQSFLVAFFSQLIILMKRNTILQQVGPRLYQPHQPTSTPSPLPMFPPSDSILEINFVANTVCPFDLPASSLHSPGVFLCVVPDDDQADYANQRASVVNPPPSDLFGVLNCQGLNPNDACINIMYTPQGDSQFDGIMQTFSTMNSNRTGQTAFAIESPLSDLTFVPSGGVAGRKGIVPVASSDFIYSYAVAHPNVTKWGITFTRTQTTTLNIAYQVWYNYSNTANGTDVFGREVVSFIRGMDEAIITYLNDPTATVKSTIDVEMKDWPLIPLSVLSDSIVQSLGACFFFCSEMIIFIIVLNTIVGEKELKLRNGMEMMGLKPSVYWISQYLSNSILVFLAALVTVCLGWAFGFSAFKNTDFGVSLVTFFLFGEAMVMFAFFLTTFISKARIAILAGIFVFVIGLLFESFVFSSSTLGYIWWAPSVVDPLGWKILVLFPFFNFGHMFLDISTLTTGRLDTLTQTFIPGPGFPWSSLYTTFTSSLLPTYNGGVQPDLPAPVQAWYFMLMNVLLYGVLTWYFDCVIPNELGYRQPFYFPLTFDYWGIRFSRRLSGPEWLARQKKQSSAPPEADEDSEVAAERKAALDENDFPAVKIVNLRKVFGQNVFAGKYSDGRGKVAVRDLCINFQEGKLLAMLGQNGAGKSTSINILCGLTKATAGDAMIFGLSVKNQMHLIRKIMGVCPQHDILFDDLTAREHIELYAGLKGVPRSQHEQLIQERLAAVRLLTVQNQRSATYSGGMKRRLSMVISTIGDPRIIFMDEPTTGMDPVNRRHVWTFVEKFKKNRVIVLTTHSMEEADVLGDKIAIMAHGRLRAIDTSLGLKSKFGAGYRISIVTDPNAMDVVKTAVKARVPDAVLEDDSAGALTFVLPLSSTPAIPAFVKEYLDSNPDVIRSWGISQSSLEEVFLKIIRASNPKGYNRVD</sequence>
<dbReference type="InterPro" id="IPR017871">
    <property type="entry name" value="ABC_transporter-like_CS"/>
</dbReference>
<accession>A0A507C3I1</accession>
<dbReference type="PROSITE" id="PS00211">
    <property type="entry name" value="ABC_TRANSPORTER_1"/>
    <property type="match status" value="1"/>
</dbReference>
<feature type="transmembrane region" description="Helical" evidence="9">
    <location>
        <begin position="307"/>
        <end position="329"/>
    </location>
</feature>
<dbReference type="GO" id="GO:0005524">
    <property type="term" value="F:ATP binding"/>
    <property type="evidence" value="ECO:0007669"/>
    <property type="project" value="UniProtKB-KW"/>
</dbReference>
<evidence type="ECO:0000256" key="4">
    <source>
        <dbReference type="ARBA" id="ARBA00022741"/>
    </source>
</evidence>
<dbReference type="GO" id="GO:0140359">
    <property type="term" value="F:ABC-type transporter activity"/>
    <property type="evidence" value="ECO:0007669"/>
    <property type="project" value="InterPro"/>
</dbReference>
<evidence type="ECO:0000256" key="7">
    <source>
        <dbReference type="ARBA" id="ARBA00023136"/>
    </source>
</evidence>
<keyword evidence="5" id="KW-0067">ATP-binding</keyword>
<keyword evidence="3 9" id="KW-0812">Transmembrane</keyword>
<dbReference type="InterPro" id="IPR003593">
    <property type="entry name" value="AAA+_ATPase"/>
</dbReference>
<dbReference type="PANTHER" id="PTHR19229">
    <property type="entry name" value="ATP-BINDING CASSETTE TRANSPORTER SUBFAMILY A ABCA"/>
    <property type="match status" value="1"/>
</dbReference>
<keyword evidence="12" id="KW-1185">Reference proteome</keyword>
<name>A0A507C3I1_9FUNG</name>
<dbReference type="Pfam" id="PF00005">
    <property type="entry name" value="ABC_tran"/>
    <property type="match status" value="1"/>
</dbReference>
<evidence type="ECO:0000256" key="6">
    <source>
        <dbReference type="ARBA" id="ARBA00022989"/>
    </source>
</evidence>
<dbReference type="Gene3D" id="3.40.50.300">
    <property type="entry name" value="P-loop containing nucleotide triphosphate hydrolases"/>
    <property type="match status" value="1"/>
</dbReference>
<reference evidence="11 12" key="1">
    <citation type="journal article" date="2019" name="Sci. Rep.">
        <title>Comparative genomics of chytrid fungi reveal insights into the obligate biotrophic and pathogenic lifestyle of Synchytrium endobioticum.</title>
        <authorList>
            <person name="van de Vossenberg B.T.L.H."/>
            <person name="Warris S."/>
            <person name="Nguyen H.D.T."/>
            <person name="van Gent-Pelzer M.P.E."/>
            <person name="Joly D.L."/>
            <person name="van de Geest H.C."/>
            <person name="Bonants P.J.M."/>
            <person name="Smith D.S."/>
            <person name="Levesque C.A."/>
            <person name="van der Lee T.A.J."/>
        </authorList>
    </citation>
    <scope>NUCLEOTIDE SEQUENCE [LARGE SCALE GENOMIC DNA]</scope>
    <source>
        <strain evidence="11 12">JEL517</strain>
    </source>
</reference>
<evidence type="ECO:0000256" key="1">
    <source>
        <dbReference type="ARBA" id="ARBA00004141"/>
    </source>
</evidence>
<dbReference type="PROSITE" id="PS50893">
    <property type="entry name" value="ABC_TRANSPORTER_2"/>
    <property type="match status" value="1"/>
</dbReference>
<dbReference type="RefSeq" id="XP_031023347.1">
    <property type="nucleotide sequence ID" value="XM_031170717.1"/>
</dbReference>
<gene>
    <name evidence="11" type="ORF">SmJEL517_g04789</name>
</gene>
<dbReference type="Proteomes" id="UP000319731">
    <property type="component" value="Unassembled WGS sequence"/>
</dbReference>
<evidence type="ECO:0000259" key="10">
    <source>
        <dbReference type="PROSITE" id="PS50893"/>
    </source>
</evidence>
<dbReference type="SUPFAM" id="SSF52540">
    <property type="entry name" value="P-loop containing nucleoside triphosphate hydrolases"/>
    <property type="match status" value="1"/>
</dbReference>
<dbReference type="InterPro" id="IPR027417">
    <property type="entry name" value="P-loop_NTPase"/>
</dbReference>
<evidence type="ECO:0000256" key="9">
    <source>
        <dbReference type="SAM" id="Phobius"/>
    </source>
</evidence>
<dbReference type="GeneID" id="42006014"/>
<dbReference type="InterPro" id="IPR003439">
    <property type="entry name" value="ABC_transporter-like_ATP-bd"/>
</dbReference>
<dbReference type="GO" id="GO:0016887">
    <property type="term" value="F:ATP hydrolysis activity"/>
    <property type="evidence" value="ECO:0007669"/>
    <property type="project" value="InterPro"/>
</dbReference>
<feature type="transmembrane region" description="Helical" evidence="9">
    <location>
        <begin position="388"/>
        <end position="411"/>
    </location>
</feature>
<dbReference type="PANTHER" id="PTHR19229:SF205">
    <property type="entry name" value="ABC TRANSPORTER A FAMILY MEMBER 1-RELATED"/>
    <property type="match status" value="1"/>
</dbReference>
<dbReference type="EMBL" id="QEAO01000035">
    <property type="protein sequence ID" value="TPX32073.1"/>
    <property type="molecule type" value="Genomic_DNA"/>
</dbReference>
<keyword evidence="6 9" id="KW-1133">Transmembrane helix</keyword>
<dbReference type="AlphaFoldDB" id="A0A507C3I1"/>
<evidence type="ECO:0000313" key="11">
    <source>
        <dbReference type="EMBL" id="TPX32073.1"/>
    </source>
</evidence>
<dbReference type="InterPro" id="IPR026082">
    <property type="entry name" value="ABCA"/>
</dbReference>
<feature type="region of interest" description="Disordered" evidence="8">
    <location>
        <begin position="582"/>
        <end position="601"/>
    </location>
</feature>
<dbReference type="GO" id="GO:0016020">
    <property type="term" value="C:membrane"/>
    <property type="evidence" value="ECO:0007669"/>
    <property type="project" value="UniProtKB-SubCell"/>
</dbReference>
<evidence type="ECO:0000256" key="8">
    <source>
        <dbReference type="SAM" id="MobiDB-lite"/>
    </source>
</evidence>
<evidence type="ECO:0000256" key="5">
    <source>
        <dbReference type="ARBA" id="ARBA00022840"/>
    </source>
</evidence>
<dbReference type="SMART" id="SM00382">
    <property type="entry name" value="AAA"/>
    <property type="match status" value="1"/>
</dbReference>
<feature type="domain" description="ABC transporter" evidence="10">
    <location>
        <begin position="616"/>
        <end position="857"/>
    </location>
</feature>